<evidence type="ECO:0000313" key="1">
    <source>
        <dbReference type="EMBL" id="KKM60612.1"/>
    </source>
</evidence>
<comment type="caution">
    <text evidence="1">The sequence shown here is derived from an EMBL/GenBank/DDBJ whole genome shotgun (WGS) entry which is preliminary data.</text>
</comment>
<name>A0A0F9LU35_9ZZZZ</name>
<reference evidence="1" key="1">
    <citation type="journal article" date="2015" name="Nature">
        <title>Complex archaea that bridge the gap between prokaryotes and eukaryotes.</title>
        <authorList>
            <person name="Spang A."/>
            <person name="Saw J.H."/>
            <person name="Jorgensen S.L."/>
            <person name="Zaremba-Niedzwiedzka K."/>
            <person name="Martijn J."/>
            <person name="Lind A.E."/>
            <person name="van Eijk R."/>
            <person name="Schleper C."/>
            <person name="Guy L."/>
            <person name="Ettema T.J."/>
        </authorList>
    </citation>
    <scope>NUCLEOTIDE SEQUENCE</scope>
</reference>
<proteinExistence type="predicted"/>
<gene>
    <name evidence="1" type="ORF">LCGC14_1540030</name>
</gene>
<organism evidence="1">
    <name type="scientific">marine sediment metagenome</name>
    <dbReference type="NCBI Taxonomy" id="412755"/>
    <lineage>
        <taxon>unclassified sequences</taxon>
        <taxon>metagenomes</taxon>
        <taxon>ecological metagenomes</taxon>
    </lineage>
</organism>
<sequence length="82" mass="9132">TGATVRKRVTVELYLSTSQESTDIELLVDKIRNLIETPINLGSNVLYTSFDNIDPAIVLAEDKYAHTRINLTVVYYATRGAS</sequence>
<dbReference type="EMBL" id="LAZR01011647">
    <property type="protein sequence ID" value="KKM60612.1"/>
    <property type="molecule type" value="Genomic_DNA"/>
</dbReference>
<dbReference type="AlphaFoldDB" id="A0A0F9LU35"/>
<protein>
    <submittedName>
        <fullName evidence="1">Uncharacterized protein</fullName>
    </submittedName>
</protein>
<feature type="non-terminal residue" evidence="1">
    <location>
        <position position="1"/>
    </location>
</feature>
<accession>A0A0F9LU35</accession>